<dbReference type="STRING" id="213810.RUM_03650"/>
<keyword evidence="3" id="KW-1185">Reference proteome</keyword>
<dbReference type="AlphaFoldDB" id="D4LAF9"/>
<protein>
    <recommendedName>
        <fullName evidence="1">AB hydrolase-1 domain-containing protein</fullName>
    </recommendedName>
</protein>
<dbReference type="Proteomes" id="UP000007054">
    <property type="component" value="Chromosome"/>
</dbReference>
<dbReference type="InterPro" id="IPR000073">
    <property type="entry name" value="AB_hydrolase_1"/>
</dbReference>
<reference evidence="2" key="2">
    <citation type="submission" date="2010-03" db="EMBL/GenBank/DDBJ databases">
        <authorList>
            <person name="Pajon A."/>
        </authorList>
    </citation>
    <scope>NUCLEOTIDE SEQUENCE</scope>
    <source>
        <strain evidence="2">Type strain: 18P13</strain>
    </source>
</reference>
<dbReference type="BioCyc" id="RCHA213810:RUM_RS01765-MONOMER"/>
<dbReference type="Gene3D" id="3.40.50.1820">
    <property type="entry name" value="alpha/beta hydrolase"/>
    <property type="match status" value="1"/>
</dbReference>
<dbReference type="ESTHER" id="9firm-d4laf9">
    <property type="family name" value="6_AlphaBeta_hydrolase"/>
</dbReference>
<proteinExistence type="predicted"/>
<name>D4LAF9_RUMC1</name>
<dbReference type="InterPro" id="IPR029058">
    <property type="entry name" value="AB_hydrolase_fold"/>
</dbReference>
<evidence type="ECO:0000313" key="3">
    <source>
        <dbReference type="Proteomes" id="UP000007054"/>
    </source>
</evidence>
<sequence length="284" mass="32087">MLFSEKLKQFEVAHPCENITVDGAQYRYILSGRDTDRTLVFLNGGMNTLEMWMDYVDGLSGDYRVLLFDYPQELRTNQALVTGMHGFFQKLGIEAPVFIGASDGGMVAQIYVQKYPGEAGGLILISTGGMDANTLKSLKKKYCIAPLLLWYMKHCNYEKLKPKLIKAGMRHIRNESAEEIAYARDLFETIFKDYKQEKDVHISGLLADLMNQKPVTEADFAALAGKILLILPDQDFFSGTMQEDLIKLMHNPQISYVSGSHLSTVVKAEDYIRAIRAFLNQSMK</sequence>
<dbReference type="KEGG" id="rch:RUM_03650"/>
<dbReference type="EMBL" id="FP929052">
    <property type="protein sequence ID" value="CBL16604.1"/>
    <property type="molecule type" value="Genomic_DNA"/>
</dbReference>
<gene>
    <name evidence="2" type="ordered locus">RUM_03650</name>
</gene>
<reference evidence="2" key="1">
    <citation type="submission" date="2010-03" db="EMBL/GenBank/DDBJ databases">
        <title>The genome sequence of Ruminococcus sp. 18P13.</title>
        <authorList>
            <consortium name="metaHIT consortium -- http://www.metahit.eu/"/>
            <person name="Pajon A."/>
            <person name="Turner K."/>
            <person name="Parkhill J."/>
            <person name="Bernalier A."/>
        </authorList>
    </citation>
    <scope>NUCLEOTIDE SEQUENCE [LARGE SCALE GENOMIC DNA]</scope>
    <source>
        <strain evidence="2">Type strain: 18P13</strain>
    </source>
</reference>
<organism evidence="2 3">
    <name type="scientific">Ruminococcus champanellensis (strain DSM 18848 / JCM 17042 / KCTC 15320 / 18P13)</name>
    <dbReference type="NCBI Taxonomy" id="213810"/>
    <lineage>
        <taxon>Bacteria</taxon>
        <taxon>Bacillati</taxon>
        <taxon>Bacillota</taxon>
        <taxon>Clostridia</taxon>
        <taxon>Eubacteriales</taxon>
        <taxon>Oscillospiraceae</taxon>
        <taxon>Ruminococcus</taxon>
    </lineage>
</organism>
<dbReference type="SUPFAM" id="SSF53474">
    <property type="entry name" value="alpha/beta-Hydrolases"/>
    <property type="match status" value="1"/>
</dbReference>
<dbReference type="HOGENOM" id="CLU_082355_0_0_9"/>
<dbReference type="PATRIC" id="fig|213810.4.peg.272"/>
<dbReference type="Pfam" id="PF00561">
    <property type="entry name" value="Abhydrolase_1"/>
    <property type="match status" value="1"/>
</dbReference>
<accession>D4LAF9</accession>
<evidence type="ECO:0000313" key="2">
    <source>
        <dbReference type="EMBL" id="CBL16604.1"/>
    </source>
</evidence>
<evidence type="ECO:0000259" key="1">
    <source>
        <dbReference type="Pfam" id="PF00561"/>
    </source>
</evidence>
<feature type="domain" description="AB hydrolase-1" evidence="1">
    <location>
        <begin position="38"/>
        <end position="139"/>
    </location>
</feature>